<keyword evidence="2" id="KW-1185">Reference proteome</keyword>
<organism evidence="1 2">
    <name type="scientific">Catharanthus roseus</name>
    <name type="common">Madagascar periwinkle</name>
    <name type="synonym">Vinca rosea</name>
    <dbReference type="NCBI Taxonomy" id="4058"/>
    <lineage>
        <taxon>Eukaryota</taxon>
        <taxon>Viridiplantae</taxon>
        <taxon>Streptophyta</taxon>
        <taxon>Embryophyta</taxon>
        <taxon>Tracheophyta</taxon>
        <taxon>Spermatophyta</taxon>
        <taxon>Magnoliopsida</taxon>
        <taxon>eudicotyledons</taxon>
        <taxon>Gunneridae</taxon>
        <taxon>Pentapetalae</taxon>
        <taxon>asterids</taxon>
        <taxon>lamiids</taxon>
        <taxon>Gentianales</taxon>
        <taxon>Apocynaceae</taxon>
        <taxon>Rauvolfioideae</taxon>
        <taxon>Vinceae</taxon>
        <taxon>Catharanthinae</taxon>
        <taxon>Catharanthus</taxon>
    </lineage>
</organism>
<reference evidence="2" key="1">
    <citation type="journal article" date="2023" name="Nat. Plants">
        <title>Single-cell RNA sequencing provides a high-resolution roadmap for understanding the multicellular compartmentation of specialized metabolism.</title>
        <authorList>
            <person name="Sun S."/>
            <person name="Shen X."/>
            <person name="Li Y."/>
            <person name="Li Y."/>
            <person name="Wang S."/>
            <person name="Li R."/>
            <person name="Zhang H."/>
            <person name="Shen G."/>
            <person name="Guo B."/>
            <person name="Wei J."/>
            <person name="Xu J."/>
            <person name="St-Pierre B."/>
            <person name="Chen S."/>
            <person name="Sun C."/>
        </authorList>
    </citation>
    <scope>NUCLEOTIDE SEQUENCE [LARGE SCALE GENOMIC DNA]</scope>
</reference>
<proteinExistence type="predicted"/>
<name>A0ACC0AFX4_CATRO</name>
<gene>
    <name evidence="1" type="ORF">M9H77_27136</name>
</gene>
<dbReference type="Proteomes" id="UP001060085">
    <property type="component" value="Linkage Group LG06"/>
</dbReference>
<dbReference type="EMBL" id="CM044706">
    <property type="protein sequence ID" value="KAI5658343.1"/>
    <property type="molecule type" value="Genomic_DNA"/>
</dbReference>
<sequence>MNIKPSSAAAAASGSTSTPPTSCGNCGLEEKRLLHHVRYRGIFRRLCTTCVLRLNPQSFCPTCFAVYHPLPPPSGPNQSVTCFKCYSSSHPSCVGPNVPSPYVCPLCINPNSQVFVLKKVKETRLENGKEVSNEEYRIIDKKAAKILLAAAKIASISMNKAAIAAREEAVRRAKEAAIARKRAKEALEHVAYLEAKEKARKKDFAAAAQLSRPGGSAAGGSMGVVLERRDNLNHMGSHISGRGGNLNGSVRGVGWAGEERQRLANLGRVGMTSEERHRLANLGRGDSSNEVLAALNAVELREGNKRAEAKVEKPVLASGKPSNDAVPMDVEANPGLVDGEAILDDHSGGRHERSAILDRMQSHVGQGQNLSNRSVMTPPGEVPVKNRDSNQTGKQIDNGSGQGQGTS</sequence>
<comment type="caution">
    <text evidence="1">The sequence shown here is derived from an EMBL/GenBank/DDBJ whole genome shotgun (WGS) entry which is preliminary data.</text>
</comment>
<evidence type="ECO:0000313" key="1">
    <source>
        <dbReference type="EMBL" id="KAI5658343.1"/>
    </source>
</evidence>
<evidence type="ECO:0000313" key="2">
    <source>
        <dbReference type="Proteomes" id="UP001060085"/>
    </source>
</evidence>
<accession>A0ACC0AFX4</accession>
<protein>
    <submittedName>
        <fullName evidence="1">Uncharacterized protein</fullName>
    </submittedName>
</protein>